<evidence type="ECO:0000256" key="2">
    <source>
        <dbReference type="SAM" id="MobiDB-lite"/>
    </source>
</evidence>
<evidence type="ECO:0000313" key="3">
    <source>
        <dbReference type="EMBL" id="KAK2872166.1"/>
    </source>
</evidence>
<proteinExistence type="predicted"/>
<keyword evidence="1" id="KW-0175">Coiled coil</keyword>
<dbReference type="EMBL" id="JAUYZG010000022">
    <property type="protein sequence ID" value="KAK2872166.1"/>
    <property type="molecule type" value="Genomic_DNA"/>
</dbReference>
<reference evidence="3" key="1">
    <citation type="submission" date="2023-08" db="EMBL/GenBank/DDBJ databases">
        <title>Chromosome-level Genome Assembly of mud carp (Cirrhinus molitorella).</title>
        <authorList>
            <person name="Liu H."/>
        </authorList>
    </citation>
    <scope>NUCLEOTIDE SEQUENCE</scope>
    <source>
        <strain evidence="3">Prfri</strain>
        <tissue evidence="3">Muscle</tissue>
    </source>
</reference>
<accession>A0AA88P135</accession>
<protein>
    <submittedName>
        <fullName evidence="3">Uncharacterized protein</fullName>
    </submittedName>
</protein>
<dbReference type="Proteomes" id="UP001187343">
    <property type="component" value="Unassembled WGS sequence"/>
</dbReference>
<name>A0AA88P135_9TELE</name>
<keyword evidence="4" id="KW-1185">Reference proteome</keyword>
<comment type="caution">
    <text evidence="3">The sequence shown here is derived from an EMBL/GenBank/DDBJ whole genome shotgun (WGS) entry which is preliminary data.</text>
</comment>
<evidence type="ECO:0000313" key="4">
    <source>
        <dbReference type="Proteomes" id="UP001187343"/>
    </source>
</evidence>
<dbReference type="AlphaFoldDB" id="A0AA88P135"/>
<feature type="region of interest" description="Disordered" evidence="2">
    <location>
        <begin position="44"/>
        <end position="75"/>
    </location>
</feature>
<organism evidence="3 4">
    <name type="scientific">Cirrhinus molitorella</name>
    <name type="common">mud carp</name>
    <dbReference type="NCBI Taxonomy" id="172907"/>
    <lineage>
        <taxon>Eukaryota</taxon>
        <taxon>Metazoa</taxon>
        <taxon>Chordata</taxon>
        <taxon>Craniata</taxon>
        <taxon>Vertebrata</taxon>
        <taxon>Euteleostomi</taxon>
        <taxon>Actinopterygii</taxon>
        <taxon>Neopterygii</taxon>
        <taxon>Teleostei</taxon>
        <taxon>Ostariophysi</taxon>
        <taxon>Cypriniformes</taxon>
        <taxon>Cyprinidae</taxon>
        <taxon>Labeoninae</taxon>
        <taxon>Labeonini</taxon>
        <taxon>Cirrhinus</taxon>
    </lineage>
</organism>
<gene>
    <name evidence="3" type="ORF">Q8A67_022063</name>
</gene>
<sequence>MDGSTALPRDDTFELHSVQVELEAVEKQIRQLLERQAELRAALESSRGVKPKPGATSSSGIRSAPIQGELPVPSTLDPKAAYADFKPDSLPLICTMNLSPDKPLLDSIFGKVQAGSILSYQHPPPTPDGVVTHKDAPQFPKVPLEGYQLKPTDCTDEAIGAFSRADQMRRVPPELKSNSVPWMCVILYLDCIQQWVNHEPCDQPMVGELGSFMD</sequence>
<feature type="coiled-coil region" evidence="1">
    <location>
        <begin position="15"/>
        <end position="42"/>
    </location>
</feature>
<evidence type="ECO:0000256" key="1">
    <source>
        <dbReference type="SAM" id="Coils"/>
    </source>
</evidence>